<accession>A0A1A9VV29</accession>
<feature type="compositionally biased region" description="Basic residues" evidence="1">
    <location>
        <begin position="66"/>
        <end position="77"/>
    </location>
</feature>
<dbReference type="EnsemblMetazoa" id="GAUT048632-RA">
    <property type="protein sequence ID" value="GAUT048632-PA"/>
    <property type="gene ID" value="GAUT048632"/>
</dbReference>
<evidence type="ECO:0000313" key="3">
    <source>
        <dbReference type="EnsemblMetazoa" id="GAUT048632-PA"/>
    </source>
</evidence>
<dbReference type="Proteomes" id="UP000078200">
    <property type="component" value="Unassembled WGS sequence"/>
</dbReference>
<protein>
    <submittedName>
        <fullName evidence="3">Uncharacterized protein</fullName>
    </submittedName>
</protein>
<evidence type="ECO:0000256" key="1">
    <source>
        <dbReference type="SAM" id="MobiDB-lite"/>
    </source>
</evidence>
<name>A0A1A9VV29_GLOAU</name>
<reference evidence="3" key="1">
    <citation type="submission" date="2020-05" db="UniProtKB">
        <authorList>
            <consortium name="EnsemblMetazoa"/>
        </authorList>
    </citation>
    <scope>IDENTIFICATION</scope>
    <source>
        <strain evidence="3">TTRI</strain>
    </source>
</reference>
<sequence length="203" mass="23381">MGKGILSGSRPMRVCKPSSPELYALHMLVEIFCNHLSFFLRRNIGIHAIAIKTNENSRRTPSTGAPKRKKQKKKKKTKENILLKLLTPLTQSPSQVRLLSWNLKVKVRYNYDKYAILFRSTSNLSGATIPFPKHSQHHRHTIRVNLSRIKDWICNFKVLLMGKILMSKNLDKENIYDLPMPLTIVLAWLLPAFLSVAIIKRDP</sequence>
<keyword evidence="4" id="KW-1185">Reference proteome</keyword>
<keyword evidence="2" id="KW-0472">Membrane</keyword>
<feature type="region of interest" description="Disordered" evidence="1">
    <location>
        <begin position="56"/>
        <end position="77"/>
    </location>
</feature>
<keyword evidence="2" id="KW-0812">Transmembrane</keyword>
<evidence type="ECO:0000256" key="2">
    <source>
        <dbReference type="SAM" id="Phobius"/>
    </source>
</evidence>
<dbReference type="AlphaFoldDB" id="A0A1A9VV29"/>
<feature type="transmembrane region" description="Helical" evidence="2">
    <location>
        <begin position="178"/>
        <end position="199"/>
    </location>
</feature>
<dbReference type="VEuPathDB" id="VectorBase:GAUT048632"/>
<organism evidence="3 4">
    <name type="scientific">Glossina austeni</name>
    <name type="common">Savannah tsetse fly</name>
    <dbReference type="NCBI Taxonomy" id="7395"/>
    <lineage>
        <taxon>Eukaryota</taxon>
        <taxon>Metazoa</taxon>
        <taxon>Ecdysozoa</taxon>
        <taxon>Arthropoda</taxon>
        <taxon>Hexapoda</taxon>
        <taxon>Insecta</taxon>
        <taxon>Pterygota</taxon>
        <taxon>Neoptera</taxon>
        <taxon>Endopterygota</taxon>
        <taxon>Diptera</taxon>
        <taxon>Brachycera</taxon>
        <taxon>Muscomorpha</taxon>
        <taxon>Hippoboscoidea</taxon>
        <taxon>Glossinidae</taxon>
        <taxon>Glossina</taxon>
    </lineage>
</organism>
<evidence type="ECO:0000313" key="4">
    <source>
        <dbReference type="Proteomes" id="UP000078200"/>
    </source>
</evidence>
<keyword evidence="2" id="KW-1133">Transmembrane helix</keyword>
<proteinExistence type="predicted"/>